<protein>
    <submittedName>
        <fullName evidence="2">Uncharacterized protein</fullName>
    </submittedName>
</protein>
<organism evidence="2 3">
    <name type="scientific">Triticum turgidum subsp. durum</name>
    <name type="common">Durum wheat</name>
    <name type="synonym">Triticum durum</name>
    <dbReference type="NCBI Taxonomy" id="4567"/>
    <lineage>
        <taxon>Eukaryota</taxon>
        <taxon>Viridiplantae</taxon>
        <taxon>Streptophyta</taxon>
        <taxon>Embryophyta</taxon>
        <taxon>Tracheophyta</taxon>
        <taxon>Spermatophyta</taxon>
        <taxon>Magnoliopsida</taxon>
        <taxon>Liliopsida</taxon>
        <taxon>Poales</taxon>
        <taxon>Poaceae</taxon>
        <taxon>BOP clade</taxon>
        <taxon>Pooideae</taxon>
        <taxon>Triticodae</taxon>
        <taxon>Triticeae</taxon>
        <taxon>Triticinae</taxon>
        <taxon>Triticum</taxon>
    </lineage>
</organism>
<proteinExistence type="predicted"/>
<reference evidence="2 3" key="1">
    <citation type="submission" date="2017-09" db="EMBL/GenBank/DDBJ databases">
        <authorList>
            <consortium name="International Durum Wheat Genome Sequencing Consortium (IDWGSC)"/>
            <person name="Milanesi L."/>
        </authorList>
    </citation>
    <scope>NUCLEOTIDE SEQUENCE [LARGE SCALE GENOMIC DNA]</scope>
    <source>
        <strain evidence="3">cv. Svevo</strain>
    </source>
</reference>
<accession>A0A9R0YQA0</accession>
<gene>
    <name evidence="2" type="ORF">TRITD_6Bv1G155470</name>
</gene>
<name>A0A9R0YQA0_TRITD</name>
<dbReference type="Gramene" id="TRITD6Bv1G155470.1">
    <property type="protein sequence ID" value="TRITD6Bv1G155470.1"/>
    <property type="gene ID" value="TRITD6Bv1G155470"/>
</dbReference>
<feature type="region of interest" description="Disordered" evidence="1">
    <location>
        <begin position="50"/>
        <end position="82"/>
    </location>
</feature>
<sequence length="82" mass="9325">MNKEIIGITHDRKLPNSGVTGVKFHTFTLLRGVLRRRQSRLEPHRFQKSRALVPTKTRTPGPTDVGRSYGSITDTFPNKVRP</sequence>
<dbReference type="EMBL" id="LT934122">
    <property type="protein sequence ID" value="VAI59673.1"/>
    <property type="molecule type" value="Genomic_DNA"/>
</dbReference>
<evidence type="ECO:0000256" key="1">
    <source>
        <dbReference type="SAM" id="MobiDB-lite"/>
    </source>
</evidence>
<evidence type="ECO:0000313" key="2">
    <source>
        <dbReference type="EMBL" id="VAI59673.1"/>
    </source>
</evidence>
<dbReference type="AlphaFoldDB" id="A0A9R0YQA0"/>
<evidence type="ECO:0000313" key="3">
    <source>
        <dbReference type="Proteomes" id="UP000324705"/>
    </source>
</evidence>
<keyword evidence="3" id="KW-1185">Reference proteome</keyword>
<dbReference type="Proteomes" id="UP000324705">
    <property type="component" value="Chromosome 6B"/>
</dbReference>